<proteinExistence type="predicted"/>
<evidence type="ECO:0000313" key="1">
    <source>
        <dbReference type="EMBL" id="MCQ8130169.1"/>
    </source>
</evidence>
<name>A0ABT1U8I8_9GAMM</name>
<keyword evidence="2" id="KW-1185">Reference proteome</keyword>
<accession>A0ABT1U8I8</accession>
<comment type="caution">
    <text evidence="1">The sequence shown here is derived from an EMBL/GenBank/DDBJ whole genome shotgun (WGS) entry which is preliminary data.</text>
</comment>
<dbReference type="Proteomes" id="UP001524586">
    <property type="component" value="Unassembled WGS sequence"/>
</dbReference>
<gene>
    <name evidence="1" type="ORF">NP596_17055</name>
</gene>
<protein>
    <submittedName>
        <fullName evidence="1">Uncharacterized protein</fullName>
    </submittedName>
</protein>
<sequence>MNSKRQKQALQTAGKLEAAQANLPQCEMQDDRYPGSFFRVPGIPAPGKTTWSLAK</sequence>
<dbReference type="RefSeq" id="WP_256616593.1">
    <property type="nucleotide sequence ID" value="NZ_JANIBK010000132.1"/>
</dbReference>
<reference evidence="1 2" key="1">
    <citation type="submission" date="2022-07" db="EMBL/GenBank/DDBJ databases">
        <title>Methylomonas rivi sp. nov., Methylomonas rosea sp. nov., Methylomonas aureus sp. nov. and Methylomonas subterranea sp. nov., four novel methanotrophs isolated from a freshwater creek and the deep terrestrial subsurface.</title>
        <authorList>
            <person name="Abin C."/>
            <person name="Sankaranarayanan K."/>
            <person name="Garner C."/>
            <person name="Sindelar R."/>
            <person name="Kotary K."/>
            <person name="Garner R."/>
            <person name="Barclay S."/>
            <person name="Lawson P."/>
            <person name="Krumholz L."/>
        </authorList>
    </citation>
    <scope>NUCLEOTIDE SEQUENCE [LARGE SCALE GENOMIC DNA]</scope>
    <source>
        <strain evidence="1 2">WSC-6</strain>
    </source>
</reference>
<dbReference type="EMBL" id="JANIBK010000132">
    <property type="protein sequence ID" value="MCQ8130169.1"/>
    <property type="molecule type" value="Genomic_DNA"/>
</dbReference>
<evidence type="ECO:0000313" key="2">
    <source>
        <dbReference type="Proteomes" id="UP001524586"/>
    </source>
</evidence>
<organism evidence="1 2">
    <name type="scientific">Methylomonas rivi</name>
    <dbReference type="NCBI Taxonomy" id="2952226"/>
    <lineage>
        <taxon>Bacteria</taxon>
        <taxon>Pseudomonadati</taxon>
        <taxon>Pseudomonadota</taxon>
        <taxon>Gammaproteobacteria</taxon>
        <taxon>Methylococcales</taxon>
        <taxon>Methylococcaceae</taxon>
        <taxon>Methylomonas</taxon>
    </lineage>
</organism>